<dbReference type="PROSITE" id="PS51435">
    <property type="entry name" value="AP_NUCLEASE_F1_4"/>
    <property type="match status" value="1"/>
</dbReference>
<evidence type="ECO:0000256" key="4">
    <source>
        <dbReference type="ARBA" id="ARBA00022801"/>
    </source>
</evidence>
<feature type="domain" description="Endonuclease/exonuclease/phosphatase" evidence="6">
    <location>
        <begin position="22"/>
        <end position="345"/>
    </location>
</feature>
<dbReference type="SUPFAM" id="SSF56219">
    <property type="entry name" value="DNase I-like"/>
    <property type="match status" value="1"/>
</dbReference>
<keyword evidence="8" id="KW-1185">Reference proteome</keyword>
<dbReference type="InterPro" id="IPR005135">
    <property type="entry name" value="Endo/exonuclease/phosphatase"/>
</dbReference>
<keyword evidence="4" id="KW-0378">Hydrolase</keyword>
<keyword evidence="5" id="KW-0460">Magnesium</keyword>
<evidence type="ECO:0000256" key="5">
    <source>
        <dbReference type="ARBA" id="ARBA00022842"/>
    </source>
</evidence>
<accession>A0ABQ6VET0</accession>
<dbReference type="RefSeq" id="WP_151843771.1">
    <property type="nucleotide sequence ID" value="NZ_WBZJ01000001.1"/>
</dbReference>
<dbReference type="InterPro" id="IPR037493">
    <property type="entry name" value="ExoIII-like"/>
</dbReference>
<evidence type="ECO:0000256" key="3">
    <source>
        <dbReference type="ARBA" id="ARBA00022723"/>
    </source>
</evidence>
<keyword evidence="3" id="KW-0479">Metal-binding</keyword>
<dbReference type="PANTHER" id="PTHR43250:SF2">
    <property type="entry name" value="EXODEOXYRIBONUCLEASE III"/>
    <property type="match status" value="1"/>
</dbReference>
<name>A0ABQ6VET0_9CORY</name>
<comment type="cofactor">
    <cofactor evidence="1">
        <name>Mg(2+)</name>
        <dbReference type="ChEBI" id="CHEBI:18420"/>
    </cofactor>
</comment>
<dbReference type="NCBIfam" id="TIGR00633">
    <property type="entry name" value="xth"/>
    <property type="match status" value="1"/>
</dbReference>
<dbReference type="Pfam" id="PF03372">
    <property type="entry name" value="Exo_endo_phos"/>
    <property type="match status" value="1"/>
</dbReference>
<evidence type="ECO:0000259" key="6">
    <source>
        <dbReference type="Pfam" id="PF03372"/>
    </source>
</evidence>
<evidence type="ECO:0000256" key="2">
    <source>
        <dbReference type="ARBA" id="ARBA00007092"/>
    </source>
</evidence>
<dbReference type="InterPro" id="IPR004808">
    <property type="entry name" value="AP_endonuc_1"/>
</dbReference>
<comment type="caution">
    <text evidence="7">The sequence shown here is derived from an EMBL/GenBank/DDBJ whole genome shotgun (WGS) entry which is preliminary data.</text>
</comment>
<evidence type="ECO:0000313" key="7">
    <source>
        <dbReference type="EMBL" id="KAB3522927.1"/>
    </source>
</evidence>
<dbReference type="InterPro" id="IPR036691">
    <property type="entry name" value="Endo/exonu/phosph_ase_sf"/>
</dbReference>
<proteinExistence type="inferred from homology"/>
<dbReference type="EMBL" id="WBZJ01000001">
    <property type="protein sequence ID" value="KAB3522927.1"/>
    <property type="molecule type" value="Genomic_DNA"/>
</dbReference>
<dbReference type="Proteomes" id="UP000436181">
    <property type="component" value="Unassembled WGS sequence"/>
</dbReference>
<dbReference type="PANTHER" id="PTHR43250">
    <property type="entry name" value="EXODEOXYRIBONUCLEASE III"/>
    <property type="match status" value="1"/>
</dbReference>
<organism evidence="7 8">
    <name type="scientific">Corynebacterium zhongnanshanii</name>
    <dbReference type="NCBI Taxonomy" id="2768834"/>
    <lineage>
        <taxon>Bacteria</taxon>
        <taxon>Bacillati</taxon>
        <taxon>Actinomycetota</taxon>
        <taxon>Actinomycetes</taxon>
        <taxon>Mycobacteriales</taxon>
        <taxon>Corynebacteriaceae</taxon>
        <taxon>Corynebacterium</taxon>
    </lineage>
</organism>
<evidence type="ECO:0000256" key="1">
    <source>
        <dbReference type="ARBA" id="ARBA00001946"/>
    </source>
</evidence>
<protein>
    <submittedName>
        <fullName evidence="7">Exodeoxyribonuclease III</fullName>
    </submittedName>
</protein>
<gene>
    <name evidence="7" type="ORF">F8377_01805</name>
</gene>
<comment type="similarity">
    <text evidence="2">Belongs to the DNA repair enzymes AP/ExoA family.</text>
</comment>
<dbReference type="Gene3D" id="3.60.10.10">
    <property type="entry name" value="Endonuclease/exonuclease/phosphatase"/>
    <property type="match status" value="1"/>
</dbReference>
<evidence type="ECO:0000313" key="8">
    <source>
        <dbReference type="Proteomes" id="UP000436181"/>
    </source>
</evidence>
<reference evidence="7 8" key="1">
    <citation type="submission" date="2019-10" db="EMBL/GenBank/DDBJ databases">
        <title>Corynebacterium sp novel species isolated from the respiratory tract of Marmot.</title>
        <authorList>
            <person name="Zhang G."/>
        </authorList>
    </citation>
    <scope>NUCLEOTIDE SEQUENCE [LARGE SCALE GENOMIC DNA]</scope>
    <source>
        <strain evidence="7 8">336</strain>
    </source>
</reference>
<sequence length="355" mass="38586">MSEQAATYGSLRTPASDSLTVATVNVNGIRAAAKVRNENNHGILPWLEDTPADVVLLQEVRADQDQAHKALGPALDAGWHLELAPAAAKGRAGVGILSRRELSDVRVGFSEKGHAGAEEFDDAGRFLSAAVDTSFGPVRVASLYLPSGSVGSEKQDEKYRFLDSFSEYLHDYATEAESGTELEMVVGGDWNICHSRADLKNWRANRAKSGFLPDERAFLDNLVGTYPHSATQIGDELDFGAKGNPGGVPGHFFGAVDYQPSEAATKRLHDGAAQYPKWFDVHRRICPEESGPYSWWTWRGQAFNNDAGWRIDLQIATSELAQRGISAANAAVDKAATVEERWSDHSPVLIEYAAS</sequence>